<evidence type="ECO:0000256" key="4">
    <source>
        <dbReference type="SAM" id="MobiDB-lite"/>
    </source>
</evidence>
<evidence type="ECO:0000313" key="7">
    <source>
        <dbReference type="Proteomes" id="UP000013827"/>
    </source>
</evidence>
<comment type="subcellular location">
    <subcellularLocation>
        <location evidence="1">Mitochondrion</location>
    </subcellularLocation>
</comment>
<evidence type="ECO:0000256" key="1">
    <source>
        <dbReference type="ARBA" id="ARBA00004173"/>
    </source>
</evidence>
<evidence type="ECO:0000259" key="5">
    <source>
        <dbReference type="Pfam" id="PF25455"/>
    </source>
</evidence>
<dbReference type="RefSeq" id="XP_005777330.1">
    <property type="nucleotide sequence ID" value="XM_005777273.1"/>
</dbReference>
<dbReference type="InterPro" id="IPR027266">
    <property type="entry name" value="TrmE/GcvT-like"/>
</dbReference>
<dbReference type="InterPro" id="IPR045179">
    <property type="entry name" value="YgfZ/GcvT"/>
</dbReference>
<dbReference type="OMA" id="MDRLHGV"/>
<dbReference type="HOGENOM" id="CLU_007884_7_1_1"/>
<dbReference type="AlphaFoldDB" id="A0A0D3JN16"/>
<dbReference type="Pfam" id="PF25455">
    <property type="entry name" value="Beta-barrel_CAF17_C"/>
    <property type="match status" value="1"/>
</dbReference>
<sequence>MLRYLASSRWHATLADRAVLSLTGADSRKLLQGLTTANADELAAGTPLYTGFLNAQGRVLATGFLLPASEDGVVIDTHVGSAPLLLKHLKRYKLRSKVAIADRSAELAVVAACGTAVPLEPADGVALPGDGGAWRDPRLRCLGWRGVAPRADGGDAQPPAELLGGAGGGEGSSEAAPAALHALCEAILGVGDGPAYLPPTEALPLESNLEVLGGVAFDKGCYLGQELTARTQSRGVTRKRMAPLRALAAALPVEAWLEAQPGGGTPEGAGSALQDAAGKPAGKLRLFDSALGLGAALCRLEAMGGGVLTAEEAGEVVPLRPSWWPAGVH</sequence>
<evidence type="ECO:0000313" key="6">
    <source>
        <dbReference type="EnsemblProtists" id="EOD24901"/>
    </source>
</evidence>
<dbReference type="Proteomes" id="UP000013827">
    <property type="component" value="Unassembled WGS sequence"/>
</dbReference>
<reference evidence="7" key="1">
    <citation type="journal article" date="2013" name="Nature">
        <title>Pan genome of the phytoplankton Emiliania underpins its global distribution.</title>
        <authorList>
            <person name="Read B.A."/>
            <person name="Kegel J."/>
            <person name="Klute M.J."/>
            <person name="Kuo A."/>
            <person name="Lefebvre S.C."/>
            <person name="Maumus F."/>
            <person name="Mayer C."/>
            <person name="Miller J."/>
            <person name="Monier A."/>
            <person name="Salamov A."/>
            <person name="Young J."/>
            <person name="Aguilar M."/>
            <person name="Claverie J.M."/>
            <person name="Frickenhaus S."/>
            <person name="Gonzalez K."/>
            <person name="Herman E.K."/>
            <person name="Lin Y.C."/>
            <person name="Napier J."/>
            <person name="Ogata H."/>
            <person name="Sarno A.F."/>
            <person name="Shmutz J."/>
            <person name="Schroeder D."/>
            <person name="de Vargas C."/>
            <person name="Verret F."/>
            <person name="von Dassow P."/>
            <person name="Valentin K."/>
            <person name="Van de Peer Y."/>
            <person name="Wheeler G."/>
            <person name="Dacks J.B."/>
            <person name="Delwiche C.F."/>
            <person name="Dyhrman S.T."/>
            <person name="Glockner G."/>
            <person name="John U."/>
            <person name="Richards T."/>
            <person name="Worden A.Z."/>
            <person name="Zhang X."/>
            <person name="Grigoriev I.V."/>
            <person name="Allen A.E."/>
            <person name="Bidle K."/>
            <person name="Borodovsky M."/>
            <person name="Bowler C."/>
            <person name="Brownlee C."/>
            <person name="Cock J.M."/>
            <person name="Elias M."/>
            <person name="Gladyshev V.N."/>
            <person name="Groth M."/>
            <person name="Guda C."/>
            <person name="Hadaegh A."/>
            <person name="Iglesias-Rodriguez M.D."/>
            <person name="Jenkins J."/>
            <person name="Jones B.M."/>
            <person name="Lawson T."/>
            <person name="Leese F."/>
            <person name="Lindquist E."/>
            <person name="Lobanov A."/>
            <person name="Lomsadze A."/>
            <person name="Malik S.B."/>
            <person name="Marsh M.E."/>
            <person name="Mackinder L."/>
            <person name="Mock T."/>
            <person name="Mueller-Roeber B."/>
            <person name="Pagarete A."/>
            <person name="Parker M."/>
            <person name="Probert I."/>
            <person name="Quesneville H."/>
            <person name="Raines C."/>
            <person name="Rensing S.A."/>
            <person name="Riano-Pachon D.M."/>
            <person name="Richier S."/>
            <person name="Rokitta S."/>
            <person name="Shiraiwa Y."/>
            <person name="Soanes D.M."/>
            <person name="van der Giezen M."/>
            <person name="Wahlund T.M."/>
            <person name="Williams B."/>
            <person name="Wilson W."/>
            <person name="Wolfe G."/>
            <person name="Wurch L.L."/>
        </authorList>
    </citation>
    <scope>NUCLEOTIDE SEQUENCE</scope>
</reference>
<feature type="domain" description="CAF17 C-terminal" evidence="5">
    <location>
        <begin position="238"/>
        <end position="325"/>
    </location>
</feature>
<dbReference type="eggNOG" id="KOG2929">
    <property type="taxonomic scope" value="Eukaryota"/>
</dbReference>
<dbReference type="STRING" id="2903.R1EPK0"/>
<organism evidence="6 7">
    <name type="scientific">Emiliania huxleyi (strain CCMP1516)</name>
    <dbReference type="NCBI Taxonomy" id="280463"/>
    <lineage>
        <taxon>Eukaryota</taxon>
        <taxon>Haptista</taxon>
        <taxon>Haptophyta</taxon>
        <taxon>Prymnesiophyceae</taxon>
        <taxon>Isochrysidales</taxon>
        <taxon>Noelaerhabdaceae</taxon>
        <taxon>Emiliania</taxon>
    </lineage>
</organism>
<keyword evidence="2" id="KW-0809">Transit peptide</keyword>
<dbReference type="PaxDb" id="2903-EOD24901"/>
<reference evidence="6" key="2">
    <citation type="submission" date="2024-10" db="UniProtKB">
        <authorList>
            <consortium name="EnsemblProtists"/>
        </authorList>
    </citation>
    <scope>IDENTIFICATION</scope>
</reference>
<dbReference type="GO" id="GO:0016226">
    <property type="term" value="P:iron-sulfur cluster assembly"/>
    <property type="evidence" value="ECO:0007669"/>
    <property type="project" value="TreeGrafter"/>
</dbReference>
<name>A0A0D3JN16_EMIH1</name>
<dbReference type="GeneID" id="17270446"/>
<keyword evidence="7" id="KW-1185">Reference proteome</keyword>
<evidence type="ECO:0000256" key="3">
    <source>
        <dbReference type="ARBA" id="ARBA00023128"/>
    </source>
</evidence>
<dbReference type="SUPFAM" id="SSF103025">
    <property type="entry name" value="Folate-binding domain"/>
    <property type="match status" value="1"/>
</dbReference>
<keyword evidence="3" id="KW-0496">Mitochondrion</keyword>
<protein>
    <recommendedName>
        <fullName evidence="5">CAF17 C-terminal domain-containing protein</fullName>
    </recommendedName>
</protein>
<feature type="region of interest" description="Disordered" evidence="4">
    <location>
        <begin position="150"/>
        <end position="171"/>
    </location>
</feature>
<dbReference type="NCBIfam" id="TIGR03317">
    <property type="entry name" value="ygfZ_signature"/>
    <property type="match status" value="1"/>
</dbReference>
<dbReference type="GO" id="GO:0005759">
    <property type="term" value="C:mitochondrial matrix"/>
    <property type="evidence" value="ECO:0007669"/>
    <property type="project" value="TreeGrafter"/>
</dbReference>
<dbReference type="Gene3D" id="3.30.1360.120">
    <property type="entry name" value="Probable tRNA modification gtpase trme, domain 1"/>
    <property type="match status" value="1"/>
</dbReference>
<dbReference type="EnsemblProtists" id="EOD24901">
    <property type="protein sequence ID" value="EOD24901"/>
    <property type="gene ID" value="EMIHUDRAFT_238201"/>
</dbReference>
<dbReference type="PANTHER" id="PTHR22602">
    <property type="entry name" value="TRANSFERASE CAF17, MITOCHONDRIAL-RELATED"/>
    <property type="match status" value="1"/>
</dbReference>
<dbReference type="KEGG" id="ehx:EMIHUDRAFT_238201"/>
<evidence type="ECO:0000256" key="2">
    <source>
        <dbReference type="ARBA" id="ARBA00022946"/>
    </source>
</evidence>
<dbReference type="InterPro" id="IPR057460">
    <property type="entry name" value="CAF17_C"/>
</dbReference>
<dbReference type="PANTHER" id="PTHR22602:SF0">
    <property type="entry name" value="TRANSFERASE CAF17, MITOCHONDRIAL-RELATED"/>
    <property type="match status" value="1"/>
</dbReference>
<dbReference type="Gene3D" id="2.40.30.160">
    <property type="match status" value="1"/>
</dbReference>
<accession>A0A0D3JN16</accession>
<dbReference type="InterPro" id="IPR017703">
    <property type="entry name" value="YgfZ/GCV_T_CS"/>
</dbReference>
<proteinExistence type="predicted"/>